<evidence type="ECO:0000313" key="2">
    <source>
        <dbReference type="EnsemblPlants" id="OB05G21740.1"/>
    </source>
</evidence>
<dbReference type="EnsemblPlants" id="OB05G21740.1">
    <property type="protein sequence ID" value="OB05G21740.1"/>
    <property type="gene ID" value="OB05G21740"/>
</dbReference>
<feature type="region of interest" description="Disordered" evidence="1">
    <location>
        <begin position="87"/>
        <end position="123"/>
    </location>
</feature>
<organism evidence="2">
    <name type="scientific">Oryza brachyantha</name>
    <name type="common">malo sina</name>
    <dbReference type="NCBI Taxonomy" id="4533"/>
    <lineage>
        <taxon>Eukaryota</taxon>
        <taxon>Viridiplantae</taxon>
        <taxon>Streptophyta</taxon>
        <taxon>Embryophyta</taxon>
        <taxon>Tracheophyta</taxon>
        <taxon>Spermatophyta</taxon>
        <taxon>Magnoliopsida</taxon>
        <taxon>Liliopsida</taxon>
        <taxon>Poales</taxon>
        <taxon>Poaceae</taxon>
        <taxon>BOP clade</taxon>
        <taxon>Oryzoideae</taxon>
        <taxon>Oryzeae</taxon>
        <taxon>Oryzinae</taxon>
        <taxon>Oryza</taxon>
    </lineage>
</organism>
<sequence length="123" mass="13702">MKATGNGHSENSSYFDGWKAYDMNPFNPWHNHDSFSSLSQASFSIKCSSDCCSVNVRAFSGPDQRMEQEPPRGGIHLHTGRRLAVQEDRQFPGLPRPSGIQKGDGPVSPVPLWRNREESKGEV</sequence>
<reference evidence="2" key="1">
    <citation type="journal article" date="2013" name="Nat. Commun.">
        <title>Whole-genome sequencing of Oryza brachyantha reveals mechanisms underlying Oryza genome evolution.</title>
        <authorList>
            <person name="Chen J."/>
            <person name="Huang Q."/>
            <person name="Gao D."/>
            <person name="Wang J."/>
            <person name="Lang Y."/>
            <person name="Liu T."/>
            <person name="Li B."/>
            <person name="Bai Z."/>
            <person name="Luis Goicoechea J."/>
            <person name="Liang C."/>
            <person name="Chen C."/>
            <person name="Zhang W."/>
            <person name="Sun S."/>
            <person name="Liao Y."/>
            <person name="Zhang X."/>
            <person name="Yang L."/>
            <person name="Song C."/>
            <person name="Wang M."/>
            <person name="Shi J."/>
            <person name="Liu G."/>
            <person name="Liu J."/>
            <person name="Zhou H."/>
            <person name="Zhou W."/>
            <person name="Yu Q."/>
            <person name="An N."/>
            <person name="Chen Y."/>
            <person name="Cai Q."/>
            <person name="Wang B."/>
            <person name="Liu B."/>
            <person name="Min J."/>
            <person name="Huang Y."/>
            <person name="Wu H."/>
            <person name="Li Z."/>
            <person name="Zhang Y."/>
            <person name="Yin Y."/>
            <person name="Song W."/>
            <person name="Jiang J."/>
            <person name="Jackson S.A."/>
            <person name="Wing R.A."/>
            <person name="Wang J."/>
            <person name="Chen M."/>
        </authorList>
    </citation>
    <scope>NUCLEOTIDE SEQUENCE [LARGE SCALE GENOMIC DNA]</scope>
    <source>
        <strain evidence="2">cv. IRGC 101232</strain>
    </source>
</reference>
<keyword evidence="3" id="KW-1185">Reference proteome</keyword>
<dbReference type="STRING" id="4533.J3M6F0"/>
<accession>J3M6F0</accession>
<evidence type="ECO:0000313" key="3">
    <source>
        <dbReference type="Proteomes" id="UP000006038"/>
    </source>
</evidence>
<proteinExistence type="predicted"/>
<name>J3M6F0_ORYBR</name>
<dbReference type="HOGENOM" id="CLU_2018760_0_0_1"/>
<dbReference type="Gene3D" id="3.90.1150.10">
    <property type="entry name" value="Aspartate Aminotransferase, domain 1"/>
    <property type="match status" value="1"/>
</dbReference>
<dbReference type="InterPro" id="IPR015422">
    <property type="entry name" value="PyrdxlP-dep_Trfase_small"/>
</dbReference>
<dbReference type="Gramene" id="OB05G21740.1">
    <property type="protein sequence ID" value="OB05G21740.1"/>
    <property type="gene ID" value="OB05G21740"/>
</dbReference>
<dbReference type="Proteomes" id="UP000006038">
    <property type="component" value="Chromosome 5"/>
</dbReference>
<protein>
    <submittedName>
        <fullName evidence="2">Uncharacterized protein</fullName>
    </submittedName>
</protein>
<feature type="compositionally biased region" description="Basic and acidic residues" evidence="1">
    <location>
        <begin position="114"/>
        <end position="123"/>
    </location>
</feature>
<evidence type="ECO:0000256" key="1">
    <source>
        <dbReference type="SAM" id="MobiDB-lite"/>
    </source>
</evidence>
<reference evidence="2" key="2">
    <citation type="submission" date="2013-04" db="UniProtKB">
        <authorList>
            <consortium name="EnsemblPlants"/>
        </authorList>
    </citation>
    <scope>IDENTIFICATION</scope>
</reference>
<dbReference type="AlphaFoldDB" id="J3M6F0"/>